<evidence type="ECO:0000313" key="1">
    <source>
        <dbReference type="EMBL" id="TYS49297.1"/>
    </source>
</evidence>
<organism evidence="1 2">
    <name type="scientific">Bacillus infantis</name>
    <dbReference type="NCBI Taxonomy" id="324767"/>
    <lineage>
        <taxon>Bacteria</taxon>
        <taxon>Bacillati</taxon>
        <taxon>Bacillota</taxon>
        <taxon>Bacilli</taxon>
        <taxon>Bacillales</taxon>
        <taxon>Bacillaceae</taxon>
        <taxon>Bacillus</taxon>
    </lineage>
</organism>
<name>A0A5D4RD60_9BACI</name>
<evidence type="ECO:0000313" key="2">
    <source>
        <dbReference type="Proteomes" id="UP000322139"/>
    </source>
</evidence>
<reference evidence="1 2" key="1">
    <citation type="submission" date="2019-08" db="EMBL/GenBank/DDBJ databases">
        <title>Bacillus genomes from the desert of Cuatro Cienegas, Coahuila.</title>
        <authorList>
            <person name="Olmedo-Alvarez G."/>
        </authorList>
    </citation>
    <scope>NUCLEOTIDE SEQUENCE [LARGE SCALE GENOMIC DNA]</scope>
    <source>
        <strain evidence="1 2">CH446_14T</strain>
    </source>
</reference>
<dbReference type="Proteomes" id="UP000322139">
    <property type="component" value="Unassembled WGS sequence"/>
</dbReference>
<sequence length="299" mass="34158">MAYIIENANILKQKTLQAASLLVESGKITGIRDSFPRYSFMKMNAEDYIMAPAQVMYDPAPPLDRPFSEQKSYFIHEMLMKGMTSFLTFAEVRQESRLFSRIKTVKSSLISSPADYVIAVKVPARLLSPSLIRKCRTEKIPAVFVEAGSKEELSGVPWGWIREAVFPYNCPLVPIFKTADEKEKKALQHFWKQLMLKEKLAHIGEELQEREPVAREHLAMMGIWPHKGDIRQGGEASYNLYAKDGGDRNIEESELFHYYNHRLAITAHKGTIIRAGGYFRFCPGYGERVIIKIPAFFTV</sequence>
<accession>A0A5D4RD60</accession>
<gene>
    <name evidence="1" type="ORF">FZD51_08775</name>
</gene>
<dbReference type="RefSeq" id="WP_148974431.1">
    <property type="nucleotide sequence ID" value="NZ_JBNILB010000018.1"/>
</dbReference>
<dbReference type="AlphaFoldDB" id="A0A5D4RD60"/>
<protein>
    <submittedName>
        <fullName evidence="1">Uncharacterized protein</fullName>
    </submittedName>
</protein>
<proteinExistence type="predicted"/>
<comment type="caution">
    <text evidence="1">The sequence shown here is derived from an EMBL/GenBank/DDBJ whole genome shotgun (WGS) entry which is preliminary data.</text>
</comment>
<dbReference type="EMBL" id="VTER01000004">
    <property type="protein sequence ID" value="TYS49297.1"/>
    <property type="molecule type" value="Genomic_DNA"/>
</dbReference>